<evidence type="ECO:0000259" key="7">
    <source>
        <dbReference type="Pfam" id="PF02911"/>
    </source>
</evidence>
<keyword evidence="4 5" id="KW-0648">Protein biosynthesis</keyword>
<dbReference type="OrthoDB" id="9802815at2"/>
<evidence type="ECO:0000256" key="5">
    <source>
        <dbReference type="HAMAP-Rule" id="MF_00182"/>
    </source>
</evidence>
<dbReference type="GO" id="GO:0005829">
    <property type="term" value="C:cytosol"/>
    <property type="evidence" value="ECO:0007669"/>
    <property type="project" value="TreeGrafter"/>
</dbReference>
<dbReference type="NCBIfam" id="TIGR00460">
    <property type="entry name" value="fmt"/>
    <property type="match status" value="1"/>
</dbReference>
<gene>
    <name evidence="5" type="primary">fmt</name>
    <name evidence="8" type="ORF">DEW08_09735</name>
</gene>
<evidence type="ECO:0000313" key="9">
    <source>
        <dbReference type="Proteomes" id="UP000245629"/>
    </source>
</evidence>
<dbReference type="HAMAP" id="MF_00182">
    <property type="entry name" value="Formyl_trans"/>
    <property type="match status" value="1"/>
</dbReference>
<name>A0A2S2CPN0_9PROT</name>
<evidence type="ECO:0000256" key="4">
    <source>
        <dbReference type="ARBA" id="ARBA00022917"/>
    </source>
</evidence>
<dbReference type="FunFam" id="3.40.50.12230:FF:000001">
    <property type="entry name" value="Methionyl-tRNA formyltransferase"/>
    <property type="match status" value="1"/>
</dbReference>
<dbReference type="PANTHER" id="PTHR11138:SF5">
    <property type="entry name" value="METHIONYL-TRNA FORMYLTRANSFERASE, MITOCHONDRIAL"/>
    <property type="match status" value="1"/>
</dbReference>
<proteinExistence type="inferred from homology"/>
<dbReference type="InterPro" id="IPR005793">
    <property type="entry name" value="Formyl_trans_C"/>
</dbReference>
<protein>
    <recommendedName>
        <fullName evidence="2 5">Methionyl-tRNA formyltransferase</fullName>
        <ecNumber evidence="2 5">2.1.2.9</ecNumber>
    </recommendedName>
</protein>
<dbReference type="CDD" id="cd08646">
    <property type="entry name" value="FMT_core_Met-tRNA-FMT_N"/>
    <property type="match status" value="1"/>
</dbReference>
<dbReference type="InterPro" id="IPR036477">
    <property type="entry name" value="Formyl_transf_N_sf"/>
</dbReference>
<dbReference type="InterPro" id="IPR044135">
    <property type="entry name" value="Met-tRNA-FMT_C"/>
</dbReference>
<comment type="catalytic activity">
    <reaction evidence="5">
        <text>L-methionyl-tRNA(fMet) + (6R)-10-formyltetrahydrofolate = N-formyl-L-methionyl-tRNA(fMet) + (6S)-5,6,7,8-tetrahydrofolate + H(+)</text>
        <dbReference type="Rhea" id="RHEA:24380"/>
        <dbReference type="Rhea" id="RHEA-COMP:9952"/>
        <dbReference type="Rhea" id="RHEA-COMP:9953"/>
        <dbReference type="ChEBI" id="CHEBI:15378"/>
        <dbReference type="ChEBI" id="CHEBI:57453"/>
        <dbReference type="ChEBI" id="CHEBI:78530"/>
        <dbReference type="ChEBI" id="CHEBI:78844"/>
        <dbReference type="ChEBI" id="CHEBI:195366"/>
        <dbReference type="EC" id="2.1.2.9"/>
    </reaction>
</comment>
<reference evidence="9" key="1">
    <citation type="submission" date="2018-05" db="EMBL/GenBank/DDBJ databases">
        <title>Azospirillum thermophila sp. nov., a novel isolated from hot spring.</title>
        <authorList>
            <person name="Zhao Z."/>
        </authorList>
    </citation>
    <scope>NUCLEOTIDE SEQUENCE [LARGE SCALE GENOMIC DNA]</scope>
    <source>
        <strain evidence="9">CFH 70021</strain>
    </source>
</reference>
<keyword evidence="3 5" id="KW-0808">Transferase</keyword>
<dbReference type="AlphaFoldDB" id="A0A2S2CPN0"/>
<dbReference type="Proteomes" id="UP000245629">
    <property type="component" value="Chromosome 2"/>
</dbReference>
<feature type="domain" description="Formyl transferase C-terminal" evidence="7">
    <location>
        <begin position="206"/>
        <end position="305"/>
    </location>
</feature>
<dbReference type="Pfam" id="PF00551">
    <property type="entry name" value="Formyl_trans_N"/>
    <property type="match status" value="1"/>
</dbReference>
<dbReference type="Pfam" id="PF02911">
    <property type="entry name" value="Formyl_trans_C"/>
    <property type="match status" value="1"/>
</dbReference>
<dbReference type="SUPFAM" id="SSF50486">
    <property type="entry name" value="FMT C-terminal domain-like"/>
    <property type="match status" value="1"/>
</dbReference>
<dbReference type="SUPFAM" id="SSF53328">
    <property type="entry name" value="Formyltransferase"/>
    <property type="match status" value="1"/>
</dbReference>
<evidence type="ECO:0000259" key="6">
    <source>
        <dbReference type="Pfam" id="PF00551"/>
    </source>
</evidence>
<dbReference type="Gene3D" id="3.40.50.12230">
    <property type="match status" value="1"/>
</dbReference>
<dbReference type="CDD" id="cd08704">
    <property type="entry name" value="Met_tRNA_FMT_C"/>
    <property type="match status" value="1"/>
</dbReference>
<dbReference type="InterPro" id="IPR002376">
    <property type="entry name" value="Formyl_transf_N"/>
</dbReference>
<dbReference type="EC" id="2.1.2.9" evidence="2 5"/>
<dbReference type="InterPro" id="IPR041711">
    <property type="entry name" value="Met-tRNA-FMT_N"/>
</dbReference>
<dbReference type="PROSITE" id="PS00373">
    <property type="entry name" value="GART"/>
    <property type="match status" value="1"/>
</dbReference>
<comment type="function">
    <text evidence="5">Attaches a formyl group to the free amino group of methionyl-tRNA(fMet). The formyl group appears to play a dual role in the initiator identity of N-formylmethionyl-tRNA by promoting its recognition by IF2 and preventing the misappropriation of this tRNA by the elongation apparatus.</text>
</comment>
<dbReference type="KEGG" id="azz:DEW08_09735"/>
<evidence type="ECO:0000256" key="3">
    <source>
        <dbReference type="ARBA" id="ARBA00022679"/>
    </source>
</evidence>
<dbReference type="InterPro" id="IPR005794">
    <property type="entry name" value="Fmt"/>
</dbReference>
<dbReference type="InterPro" id="IPR001555">
    <property type="entry name" value="GART_AS"/>
</dbReference>
<evidence type="ECO:0000256" key="2">
    <source>
        <dbReference type="ARBA" id="ARBA00012261"/>
    </source>
</evidence>
<dbReference type="PANTHER" id="PTHR11138">
    <property type="entry name" value="METHIONYL-TRNA FORMYLTRANSFERASE"/>
    <property type="match status" value="1"/>
</dbReference>
<feature type="binding site" evidence="5">
    <location>
        <begin position="112"/>
        <end position="115"/>
    </location>
    <ligand>
        <name>(6S)-5,6,7,8-tetrahydrofolate</name>
        <dbReference type="ChEBI" id="CHEBI:57453"/>
    </ligand>
</feature>
<accession>A0A2S2CPN0</accession>
<dbReference type="EMBL" id="CP029353">
    <property type="protein sequence ID" value="AWK86483.1"/>
    <property type="molecule type" value="Genomic_DNA"/>
</dbReference>
<comment type="similarity">
    <text evidence="1 5">Belongs to the Fmt family.</text>
</comment>
<sequence>MTKLRLVFMGTPDFAVPSLSALIGAGHEVVCAYSQPPRPAGRGQQVQASPVHRFAEAHGIPVRTPRSLRNAEAQAEFAALAADAAVVAAYGLILPQPVLDAPRLGCLNVHGSLLPRWRGAAPIQRSILAGDAETGITIMQMDAGLDTGAMLLKGAVPITAETTASTLHDALAALGARLIVAALDGLAAGTLAAEPQPEEGVTYAAKLTRDDGRLDWSREAAHVERQVRALTPWPGCWFDAPTAQGGVERIKVLKAEPAPDAPPAAPGTVLDDRLAIACADGAVRLTLVQRPGKAPVDGAAFLRGFALPPGSRLDAA</sequence>
<feature type="domain" description="Formyl transferase N-terminal" evidence="6">
    <location>
        <begin position="5"/>
        <end position="183"/>
    </location>
</feature>
<evidence type="ECO:0000313" key="8">
    <source>
        <dbReference type="EMBL" id="AWK86483.1"/>
    </source>
</evidence>
<keyword evidence="9" id="KW-1185">Reference proteome</keyword>
<organism evidence="8 9">
    <name type="scientific">Azospirillum thermophilum</name>
    <dbReference type="NCBI Taxonomy" id="2202148"/>
    <lineage>
        <taxon>Bacteria</taxon>
        <taxon>Pseudomonadati</taxon>
        <taxon>Pseudomonadota</taxon>
        <taxon>Alphaproteobacteria</taxon>
        <taxon>Rhodospirillales</taxon>
        <taxon>Azospirillaceae</taxon>
        <taxon>Azospirillum</taxon>
    </lineage>
</organism>
<dbReference type="InterPro" id="IPR011034">
    <property type="entry name" value="Formyl_transferase-like_C_sf"/>
</dbReference>
<evidence type="ECO:0000256" key="1">
    <source>
        <dbReference type="ARBA" id="ARBA00010699"/>
    </source>
</evidence>
<dbReference type="RefSeq" id="WP_109326603.1">
    <property type="nucleotide sequence ID" value="NZ_CP029353.1"/>
</dbReference>
<dbReference type="GO" id="GO:0004479">
    <property type="term" value="F:methionyl-tRNA formyltransferase activity"/>
    <property type="evidence" value="ECO:0007669"/>
    <property type="project" value="UniProtKB-UniRule"/>
</dbReference>